<evidence type="ECO:0000256" key="1">
    <source>
        <dbReference type="SAM" id="MobiDB-lite"/>
    </source>
</evidence>
<evidence type="ECO:0000313" key="2">
    <source>
        <dbReference type="EMBL" id="CAI5784541.1"/>
    </source>
</evidence>
<reference evidence="2" key="1">
    <citation type="submission" date="2022-12" db="EMBL/GenBank/DDBJ databases">
        <authorList>
            <person name="Alioto T."/>
            <person name="Alioto T."/>
            <person name="Gomez Garrido J."/>
        </authorList>
    </citation>
    <scope>NUCLEOTIDE SEQUENCE</scope>
</reference>
<name>A0AA35PD44_9SAUR</name>
<dbReference type="Proteomes" id="UP001178461">
    <property type="component" value="Chromosome 9"/>
</dbReference>
<feature type="non-terminal residue" evidence="2">
    <location>
        <position position="90"/>
    </location>
</feature>
<feature type="compositionally biased region" description="Low complexity" evidence="1">
    <location>
        <begin position="66"/>
        <end position="79"/>
    </location>
</feature>
<dbReference type="AlphaFoldDB" id="A0AA35PD44"/>
<gene>
    <name evidence="2" type="ORF">PODLI_1B013927</name>
</gene>
<organism evidence="2 3">
    <name type="scientific">Podarcis lilfordi</name>
    <name type="common">Lilford's wall lizard</name>
    <dbReference type="NCBI Taxonomy" id="74358"/>
    <lineage>
        <taxon>Eukaryota</taxon>
        <taxon>Metazoa</taxon>
        <taxon>Chordata</taxon>
        <taxon>Craniata</taxon>
        <taxon>Vertebrata</taxon>
        <taxon>Euteleostomi</taxon>
        <taxon>Lepidosauria</taxon>
        <taxon>Squamata</taxon>
        <taxon>Bifurcata</taxon>
        <taxon>Unidentata</taxon>
        <taxon>Episquamata</taxon>
        <taxon>Laterata</taxon>
        <taxon>Lacertibaenia</taxon>
        <taxon>Lacertidae</taxon>
        <taxon>Podarcis</taxon>
    </lineage>
</organism>
<sequence length="90" mass="10469">MFFSFTEAQAMHIKAPQMAFWKRLRGDWREKRSLEGAGWRAARSLRQRLRFWRRRERKEGSPCSPPACSASSCCRSSPRGELQGDPLPVE</sequence>
<keyword evidence="3" id="KW-1185">Reference proteome</keyword>
<proteinExistence type="predicted"/>
<evidence type="ECO:0000313" key="3">
    <source>
        <dbReference type="Proteomes" id="UP001178461"/>
    </source>
</evidence>
<feature type="region of interest" description="Disordered" evidence="1">
    <location>
        <begin position="55"/>
        <end position="90"/>
    </location>
</feature>
<protein>
    <submittedName>
        <fullName evidence="2">Uncharacterized protein</fullName>
    </submittedName>
</protein>
<accession>A0AA35PD44</accession>
<dbReference type="EMBL" id="OX395134">
    <property type="protein sequence ID" value="CAI5784541.1"/>
    <property type="molecule type" value="Genomic_DNA"/>
</dbReference>